<feature type="chain" id="PRO_5040303758" description="Amidase domain-containing protein" evidence="1">
    <location>
        <begin position="23"/>
        <end position="697"/>
    </location>
</feature>
<comment type="caution">
    <text evidence="4">The sequence shown here is derived from an EMBL/GenBank/DDBJ whole genome shotgun (WGS) entry which is preliminary data.</text>
</comment>
<sequence length="697" mass="77249">MWYIRLLSTFLMLGSLHGCVQSLQILRSEPLGDIVKIEDQLYFIQEYLGHSGGSKVSKSRVADYVLVTSVIPPVYPLSSKILSEILTGYSRLDDVWNRSFLQGLVIASPTETEILFDDTLIEWLHLHGISQLFVSGSPELHQRNPRLREFTVIDFPNMPQGAGPYAYSRSSGSLHKVYLLYPDVYESFMLGCIPLTEGENVIWISTNFTIPGDPTGFSNRDESPSESEGEIYHQYIPVPSRLSHTTFTPDGRPFHSSSSSLFGKRMAVKDIFHMRGLPTSAGSLAFLEMNGSSSNSTASSILKLLDLGVVPVGKTRTSQFAHGAHPWEFRDFSYSWNPRGDGLLTAAASSSGSACAIAGYDWLDLTVGSDTRGSVRKPASLVGVYGIRPSFGSVGLDGIVPLSEEMDTMGIFARDPQLFFKVASHLYRESPVSHGNNFPRLPVHLLYPMDHFPVKSPQAQLVYDSFLNSLTELNITTIPINITRTLAPVFPGEQFSPFQSLSNMLSEYHSYTEVGKPLSEWYQTRFRKAPAFDPMPEVMFAKGSGYSETDYERAVAYKRRFTDILGELIFKQDPESCSDSIFVYDAGTGGLPSYRVSDFNAFEGATEVTLVKPGRKATFQENLHYMASMGGLVDVTVPIGEVAYFSSVSRQWEPIPVTIQLVTRRGCDSVILELVKALADTNILKHVSHGRSLQSPD</sequence>
<dbReference type="Gene3D" id="3.90.1300.10">
    <property type="entry name" value="Amidase signature (AS) domain"/>
    <property type="match status" value="1"/>
</dbReference>
<dbReference type="KEGG" id="more:E1B28_004875"/>
<dbReference type="SUPFAM" id="SSF75304">
    <property type="entry name" value="Amidase signature (AS) enzymes"/>
    <property type="match status" value="1"/>
</dbReference>
<dbReference type="InterPro" id="IPR023631">
    <property type="entry name" value="Amidase_dom"/>
</dbReference>
<evidence type="ECO:0000259" key="2">
    <source>
        <dbReference type="Pfam" id="PF01425"/>
    </source>
</evidence>
<keyword evidence="5" id="KW-1185">Reference proteome</keyword>
<evidence type="ECO:0000259" key="3">
    <source>
        <dbReference type="Pfam" id="PF26053"/>
    </source>
</evidence>
<dbReference type="PANTHER" id="PTHR46310">
    <property type="entry name" value="AMIDASE 1"/>
    <property type="match status" value="1"/>
</dbReference>
<evidence type="ECO:0000313" key="5">
    <source>
        <dbReference type="Proteomes" id="UP001049176"/>
    </source>
</evidence>
<evidence type="ECO:0000313" key="4">
    <source>
        <dbReference type="EMBL" id="KAG7097536.1"/>
    </source>
</evidence>
<dbReference type="PANTHER" id="PTHR46310:SF7">
    <property type="entry name" value="AMIDASE 1"/>
    <property type="match status" value="1"/>
</dbReference>
<reference evidence="4" key="1">
    <citation type="journal article" date="2021" name="Genome Biol. Evol.">
        <title>The assembled and annotated genome of the fairy-ring fungus Marasmius oreades.</title>
        <authorList>
            <person name="Hiltunen M."/>
            <person name="Ament-Velasquez S.L."/>
            <person name="Johannesson H."/>
        </authorList>
    </citation>
    <scope>NUCLEOTIDE SEQUENCE</scope>
    <source>
        <strain evidence="4">03SP1</strain>
    </source>
</reference>
<dbReference type="EMBL" id="CM032182">
    <property type="protein sequence ID" value="KAG7097536.1"/>
    <property type="molecule type" value="Genomic_DNA"/>
</dbReference>
<name>A0A9P7UZG0_9AGAR</name>
<gene>
    <name evidence="4" type="ORF">E1B28_004875</name>
</gene>
<evidence type="ECO:0008006" key="6">
    <source>
        <dbReference type="Google" id="ProtNLM"/>
    </source>
</evidence>
<keyword evidence="1" id="KW-0732">Signal</keyword>
<organism evidence="4 5">
    <name type="scientific">Marasmius oreades</name>
    <name type="common">fairy-ring Marasmius</name>
    <dbReference type="NCBI Taxonomy" id="181124"/>
    <lineage>
        <taxon>Eukaryota</taxon>
        <taxon>Fungi</taxon>
        <taxon>Dikarya</taxon>
        <taxon>Basidiomycota</taxon>
        <taxon>Agaricomycotina</taxon>
        <taxon>Agaricomycetes</taxon>
        <taxon>Agaricomycetidae</taxon>
        <taxon>Agaricales</taxon>
        <taxon>Marasmiineae</taxon>
        <taxon>Marasmiaceae</taxon>
        <taxon>Marasmius</taxon>
    </lineage>
</organism>
<protein>
    <recommendedName>
        <fullName evidence="6">Amidase domain-containing protein</fullName>
    </recommendedName>
</protein>
<dbReference type="RefSeq" id="XP_043014006.1">
    <property type="nucleotide sequence ID" value="XM_043149400.1"/>
</dbReference>
<proteinExistence type="predicted"/>
<feature type="domain" description="Amidase" evidence="2">
    <location>
        <begin position="257"/>
        <end position="415"/>
    </location>
</feature>
<feature type="domain" description="Scytalone dehydratase-like protein Arp1 N-terminal" evidence="3">
    <location>
        <begin position="61"/>
        <end position="181"/>
    </location>
</feature>
<dbReference type="Proteomes" id="UP001049176">
    <property type="component" value="Chromosome 2"/>
</dbReference>
<dbReference type="Pfam" id="PF26053">
    <property type="entry name" value="DUF8016"/>
    <property type="match status" value="1"/>
</dbReference>
<dbReference type="OrthoDB" id="5423360at2759"/>
<dbReference type="InterPro" id="IPR058329">
    <property type="entry name" value="Arp1_N"/>
</dbReference>
<dbReference type="Pfam" id="PF01425">
    <property type="entry name" value="Amidase"/>
    <property type="match status" value="1"/>
</dbReference>
<dbReference type="AlphaFoldDB" id="A0A9P7UZG0"/>
<accession>A0A9P7UZG0</accession>
<evidence type="ECO:0000256" key="1">
    <source>
        <dbReference type="SAM" id="SignalP"/>
    </source>
</evidence>
<dbReference type="InterPro" id="IPR036928">
    <property type="entry name" value="AS_sf"/>
</dbReference>
<dbReference type="GeneID" id="66073951"/>
<feature type="signal peptide" evidence="1">
    <location>
        <begin position="1"/>
        <end position="22"/>
    </location>
</feature>